<dbReference type="AlphaFoldDB" id="A0A8I0CY32"/>
<proteinExistence type="predicted"/>
<dbReference type="EMBL" id="JABWQF010000018">
    <property type="protein sequence ID" value="MBC3295081.1"/>
    <property type="molecule type" value="Genomic_DNA"/>
</dbReference>
<protein>
    <submittedName>
        <fullName evidence="1">Pilus assembly protein PilM</fullName>
    </submittedName>
</protein>
<dbReference type="Gene3D" id="3.30.420.40">
    <property type="match status" value="1"/>
</dbReference>
<gene>
    <name evidence="1" type="primary">pilM</name>
    <name evidence="1" type="ORF">HU722_26500</name>
</gene>
<dbReference type="Gene3D" id="3.30.1490.300">
    <property type="match status" value="1"/>
</dbReference>
<accession>A0A8I0CY32</accession>
<dbReference type="InterPro" id="IPR043129">
    <property type="entry name" value="ATPase_NBD"/>
</dbReference>
<comment type="caution">
    <text evidence="1">The sequence shown here is derived from an EMBL/GenBank/DDBJ whole genome shotgun (WGS) entry which is preliminary data.</text>
</comment>
<organism evidence="1">
    <name type="scientific">Pseudomonas tritici</name>
    <dbReference type="NCBI Taxonomy" id="2745518"/>
    <lineage>
        <taxon>Bacteria</taxon>
        <taxon>Pseudomonadati</taxon>
        <taxon>Pseudomonadota</taxon>
        <taxon>Gammaproteobacteria</taxon>
        <taxon>Pseudomonadales</taxon>
        <taxon>Pseudomonadaceae</taxon>
        <taxon>Pseudomonas</taxon>
    </lineage>
</organism>
<reference evidence="1" key="1">
    <citation type="journal article" date="2020" name="Microorganisms">
        <title>Reliable Identification of Environmental Pseudomonas Isolates Using the rpoD Gene.</title>
        <authorList>
            <consortium name="The Broad Institute Genome Sequencing Platform"/>
            <person name="Girard L."/>
            <person name="Lood C."/>
            <person name="Rokni-Zadeh H."/>
            <person name="van Noort V."/>
            <person name="Lavigne R."/>
            <person name="De Mot R."/>
        </authorList>
    </citation>
    <scope>NUCLEOTIDE SEQUENCE [LARGE SCALE GENOMIC DNA]</scope>
    <source>
        <strain evidence="1">SWRI145</strain>
    </source>
</reference>
<dbReference type="SUPFAM" id="SSF53067">
    <property type="entry name" value="Actin-like ATPase domain"/>
    <property type="match status" value="1"/>
</dbReference>
<evidence type="ECO:0000313" key="1">
    <source>
        <dbReference type="EMBL" id="MBC3295081.1"/>
    </source>
</evidence>
<name>A0A8I0CY32_9PSED</name>
<sequence length="260" mass="29028">MAFKTWRTGVHIQQDRVLAVCLTKERTGWNLRRWWQIPLDPGIIRDGQIIDPEQLVAALRTWSKVLPHHHRIFLAFPAARTLQKALPCPALNLRESEQASWIASAMSRELEMAPDALCFDYVQDTLTRSFHVTAAQNKEVAALLTLAKTLRLHVAAITPDAGALVNLLLLLAPPVHCVVWRDDHHWLWAMRHQWGRKPLTEAGTVADLAALLALKPEDMALFAADNLNPFTLVSRNLPSLPESGADFTVALALAMGDIVE</sequence>